<evidence type="ECO:0000256" key="1">
    <source>
        <dbReference type="SAM" id="MobiDB-lite"/>
    </source>
</evidence>
<protein>
    <submittedName>
        <fullName evidence="2">Uncharacterized protein</fullName>
    </submittedName>
</protein>
<dbReference type="Proteomes" id="UP000076858">
    <property type="component" value="Unassembled WGS sequence"/>
</dbReference>
<evidence type="ECO:0000313" key="2">
    <source>
        <dbReference type="EMBL" id="KZS11833.1"/>
    </source>
</evidence>
<organism evidence="2 3">
    <name type="scientific">Daphnia magna</name>
    <dbReference type="NCBI Taxonomy" id="35525"/>
    <lineage>
        <taxon>Eukaryota</taxon>
        <taxon>Metazoa</taxon>
        <taxon>Ecdysozoa</taxon>
        <taxon>Arthropoda</taxon>
        <taxon>Crustacea</taxon>
        <taxon>Branchiopoda</taxon>
        <taxon>Diplostraca</taxon>
        <taxon>Cladocera</taxon>
        <taxon>Anomopoda</taxon>
        <taxon>Daphniidae</taxon>
        <taxon>Daphnia</taxon>
    </lineage>
</organism>
<dbReference type="EMBL" id="LRGB01001527">
    <property type="protein sequence ID" value="KZS11833.1"/>
    <property type="molecule type" value="Genomic_DNA"/>
</dbReference>
<evidence type="ECO:0000313" key="3">
    <source>
        <dbReference type="Proteomes" id="UP000076858"/>
    </source>
</evidence>
<gene>
    <name evidence="2" type="ORF">APZ42_023381</name>
</gene>
<keyword evidence="3" id="KW-1185">Reference proteome</keyword>
<reference evidence="2 3" key="1">
    <citation type="submission" date="2016-03" db="EMBL/GenBank/DDBJ databases">
        <title>EvidentialGene: Evidence-directed Construction of Genes on Genomes.</title>
        <authorList>
            <person name="Gilbert D.G."/>
            <person name="Choi J.-H."/>
            <person name="Mockaitis K."/>
            <person name="Colbourne J."/>
            <person name="Pfrender M."/>
        </authorList>
    </citation>
    <scope>NUCLEOTIDE SEQUENCE [LARGE SCALE GENOMIC DNA]</scope>
    <source>
        <strain evidence="2 3">Xinb3</strain>
        <tissue evidence="2">Complete organism</tissue>
    </source>
</reference>
<sequence length="41" mass="4746">MIYRMAQRYIPTSTGQHTNPKVNKQGARPGIERAFQSRKVE</sequence>
<comment type="caution">
    <text evidence="2">The sequence shown here is derived from an EMBL/GenBank/DDBJ whole genome shotgun (WGS) entry which is preliminary data.</text>
</comment>
<feature type="compositionally biased region" description="Polar residues" evidence="1">
    <location>
        <begin position="10"/>
        <end position="22"/>
    </location>
</feature>
<proteinExistence type="predicted"/>
<dbReference type="AlphaFoldDB" id="A0A164UZY4"/>
<name>A0A164UZY4_9CRUS</name>
<accession>A0A164UZY4</accession>
<feature type="region of interest" description="Disordered" evidence="1">
    <location>
        <begin position="1"/>
        <end position="41"/>
    </location>
</feature>